<organism evidence="2 3">
    <name type="scientific">Acaryochloris marina (strain MBIC 11017)</name>
    <dbReference type="NCBI Taxonomy" id="329726"/>
    <lineage>
        <taxon>Bacteria</taxon>
        <taxon>Bacillati</taxon>
        <taxon>Cyanobacteriota</taxon>
        <taxon>Cyanophyceae</taxon>
        <taxon>Acaryochloridales</taxon>
        <taxon>Acaryochloridaceae</taxon>
        <taxon>Acaryochloris</taxon>
    </lineage>
</organism>
<dbReference type="Proteomes" id="UP000000268">
    <property type="component" value="Chromosome"/>
</dbReference>
<feature type="signal peptide" evidence="1">
    <location>
        <begin position="1"/>
        <end position="26"/>
    </location>
</feature>
<gene>
    <name evidence="2" type="ordered locus">AM1_3077</name>
</gene>
<dbReference type="HOGENOM" id="CLU_2178034_0_0_3"/>
<proteinExistence type="predicted"/>
<dbReference type="EMBL" id="CP000828">
    <property type="protein sequence ID" value="ABW28073.1"/>
    <property type="molecule type" value="Genomic_DNA"/>
</dbReference>
<protein>
    <submittedName>
        <fullName evidence="2">Uncharacterized protein</fullName>
    </submittedName>
</protein>
<accession>B0CDK4</accession>
<dbReference type="KEGG" id="amr:AM1_3077"/>
<evidence type="ECO:0000313" key="2">
    <source>
        <dbReference type="EMBL" id="ABW28073.1"/>
    </source>
</evidence>
<reference evidence="2 3" key="1">
    <citation type="journal article" date="2008" name="Proc. Natl. Acad. Sci. U.S.A.">
        <title>Niche adaptation and genome expansion in the chlorophyll d-producing cyanobacterium Acaryochloris marina.</title>
        <authorList>
            <person name="Swingley W.D."/>
            <person name="Chen M."/>
            <person name="Cheung P.C."/>
            <person name="Conrad A.L."/>
            <person name="Dejesa L.C."/>
            <person name="Hao J."/>
            <person name="Honchak B.M."/>
            <person name="Karbach L.E."/>
            <person name="Kurdoglu A."/>
            <person name="Lahiri S."/>
            <person name="Mastrian S.D."/>
            <person name="Miyashita H."/>
            <person name="Page L."/>
            <person name="Ramakrishna P."/>
            <person name="Satoh S."/>
            <person name="Sattley W.M."/>
            <person name="Shimada Y."/>
            <person name="Taylor H.L."/>
            <person name="Tomo T."/>
            <person name="Tsuchiya T."/>
            <person name="Wang Z.T."/>
            <person name="Raymond J."/>
            <person name="Mimuro M."/>
            <person name="Blankenship R.E."/>
            <person name="Touchman J.W."/>
        </authorList>
    </citation>
    <scope>NUCLEOTIDE SEQUENCE [LARGE SCALE GENOMIC DNA]</scope>
    <source>
        <strain evidence="3">MBIC 11017</strain>
    </source>
</reference>
<feature type="chain" id="PRO_5002748411" evidence="1">
    <location>
        <begin position="27"/>
        <end position="107"/>
    </location>
</feature>
<sequence>MKRNNQVAVLAGLTVFSLGFVSPATAETVTVTRGPHGAARQVKVDRIPHDAQVRPNTPAKGFPNIVTRGSHGAAQIAQPREIRQNAAQSSKTLQVIQRGPNGAFHIR</sequence>
<keyword evidence="1" id="KW-0732">Signal</keyword>
<evidence type="ECO:0000313" key="3">
    <source>
        <dbReference type="Proteomes" id="UP000000268"/>
    </source>
</evidence>
<keyword evidence="3" id="KW-1185">Reference proteome</keyword>
<dbReference type="RefSeq" id="WP_012163504.1">
    <property type="nucleotide sequence ID" value="NC_009925.1"/>
</dbReference>
<name>B0CDK4_ACAM1</name>
<evidence type="ECO:0000256" key="1">
    <source>
        <dbReference type="SAM" id="SignalP"/>
    </source>
</evidence>
<dbReference type="AlphaFoldDB" id="B0CDK4"/>
<dbReference type="OrthoDB" id="9832485at2"/>